<dbReference type="EMBL" id="CP002656">
    <property type="protein sequence ID" value="AEB96014.1"/>
    <property type="molecule type" value="Genomic_DNA"/>
</dbReference>
<dbReference type="Proteomes" id="UP000007812">
    <property type="component" value="Chromosome"/>
</dbReference>
<dbReference type="AlphaFoldDB" id="F4G1C7"/>
<name>F4G1C7_METCR</name>
<dbReference type="RefSeq" id="WP_013738512.1">
    <property type="nucleotide sequence ID" value="NC_015435.1"/>
</dbReference>
<dbReference type="eggNOG" id="arCOG08307">
    <property type="taxonomic scope" value="Archaea"/>
</dbReference>
<evidence type="ECO:0000313" key="1">
    <source>
        <dbReference type="EMBL" id="AEB96014.1"/>
    </source>
</evidence>
<dbReference type="KEGG" id="mcn:Mcup_1912"/>
<accession>F4G1C7</accession>
<dbReference type="HOGENOM" id="CLU_2271087_0_0_2"/>
<dbReference type="PATRIC" id="fig|1006006.8.peg.1916"/>
<protein>
    <submittedName>
        <fullName evidence="1">Uncharacterized protein</fullName>
    </submittedName>
</protein>
<sequence>MMNVLKVTFGTHGDRGILPILYALKASNAVSNLDIQIDIDLLYDSFSPTIEFRGVKITLDYLTEDEIREQVMKLLRGEFYPQRSNKHTIIKDDKVISDGALAS</sequence>
<keyword evidence="2" id="KW-1185">Reference proteome</keyword>
<proteinExistence type="predicted"/>
<reference evidence="1 2" key="1">
    <citation type="journal article" date="2011" name="J. Bacteriol.">
        <title>Complete genome sequence of Metallosphaera cuprina, a metal sulfide-oxidizing archaeon from a hot spring.</title>
        <authorList>
            <person name="Liu L.J."/>
            <person name="You X.Y."/>
            <person name="Zheng H."/>
            <person name="Wang S."/>
            <person name="Jiang C.Y."/>
            <person name="Liu S.J."/>
        </authorList>
    </citation>
    <scope>NUCLEOTIDE SEQUENCE [LARGE SCALE GENOMIC DNA]</scope>
    <source>
        <strain evidence="1 2">Ar-4</strain>
    </source>
</reference>
<evidence type="ECO:0000313" key="2">
    <source>
        <dbReference type="Proteomes" id="UP000007812"/>
    </source>
</evidence>
<dbReference type="GeneID" id="10494100"/>
<organism evidence="1 2">
    <name type="scientific">Metallosphaera cuprina (strain Ar-4)</name>
    <dbReference type="NCBI Taxonomy" id="1006006"/>
    <lineage>
        <taxon>Archaea</taxon>
        <taxon>Thermoproteota</taxon>
        <taxon>Thermoprotei</taxon>
        <taxon>Sulfolobales</taxon>
        <taxon>Sulfolobaceae</taxon>
        <taxon>Metallosphaera</taxon>
    </lineage>
</organism>
<gene>
    <name evidence="1" type="ordered locus">Mcup_1912</name>
</gene>